<dbReference type="Proteomes" id="UP000006512">
    <property type="component" value="Unassembled WGS sequence"/>
</dbReference>
<evidence type="ECO:0000259" key="2">
    <source>
        <dbReference type="Pfam" id="PF03795"/>
    </source>
</evidence>
<keyword evidence="4" id="KW-1185">Reference proteome</keyword>
<feature type="domain" description="YCII-related" evidence="2">
    <location>
        <begin position="18"/>
        <end position="92"/>
    </location>
</feature>
<dbReference type="InterPro" id="IPR011008">
    <property type="entry name" value="Dimeric_a/b-barrel"/>
</dbReference>
<dbReference type="EMBL" id="GL883077">
    <property type="protein sequence ID" value="EGF92653.1"/>
    <property type="molecule type" value="Genomic_DNA"/>
</dbReference>
<dbReference type="STRING" id="715226.ABI_10900"/>
<dbReference type="HOGENOM" id="CLU_2353805_0_0_5"/>
<comment type="similarity">
    <text evidence="1">Belongs to the YciI family.</text>
</comment>
<accession>F4QHB6</accession>
<dbReference type="Pfam" id="PF03795">
    <property type="entry name" value="YCII"/>
    <property type="match status" value="1"/>
</dbReference>
<proteinExistence type="inferred from homology"/>
<gene>
    <name evidence="3" type="ORF">ABI_10900</name>
</gene>
<protein>
    <submittedName>
        <fullName evidence="3">YCII-related domain protein</fullName>
    </submittedName>
</protein>
<dbReference type="RefSeq" id="WP_006271833.1">
    <property type="nucleotide sequence ID" value="NZ_GL883077.1"/>
</dbReference>
<evidence type="ECO:0000256" key="1">
    <source>
        <dbReference type="ARBA" id="ARBA00007689"/>
    </source>
</evidence>
<reference evidence="4" key="1">
    <citation type="submission" date="2011-03" db="EMBL/GenBank/DDBJ databases">
        <title>Draft genome sequence of Brevundimonas diminuta.</title>
        <authorList>
            <person name="Brown P.J.B."/>
            <person name="Buechlein A."/>
            <person name="Hemmerich C."/>
            <person name="Brun Y.V."/>
        </authorList>
    </citation>
    <scope>NUCLEOTIDE SEQUENCE [LARGE SCALE GENOMIC DNA]</scope>
    <source>
        <strain evidence="4">C19</strain>
    </source>
</reference>
<dbReference type="OrthoDB" id="7376427at2"/>
<name>F4QHB6_9CAUL</name>
<dbReference type="AlphaFoldDB" id="F4QHB6"/>
<organism evidence="3 4">
    <name type="scientific">Asticcacaulis biprosthecium C19</name>
    <dbReference type="NCBI Taxonomy" id="715226"/>
    <lineage>
        <taxon>Bacteria</taxon>
        <taxon>Pseudomonadati</taxon>
        <taxon>Pseudomonadota</taxon>
        <taxon>Alphaproteobacteria</taxon>
        <taxon>Caulobacterales</taxon>
        <taxon>Caulobacteraceae</taxon>
        <taxon>Asticcacaulis</taxon>
    </lineage>
</organism>
<dbReference type="SUPFAM" id="SSF54909">
    <property type="entry name" value="Dimeric alpha+beta barrel"/>
    <property type="match status" value="1"/>
</dbReference>
<sequence length="96" mass="10199">MDFILFMHVTPGAAADEKAWDAYFERLGTAGVIRGGSRIGDGACFCKNGPAPQTTAHLDGFIRIEAPDFAAARAFLAGNPVYEAGGVVEIRELPQD</sequence>
<evidence type="ECO:0000313" key="3">
    <source>
        <dbReference type="EMBL" id="EGF92653.1"/>
    </source>
</evidence>
<dbReference type="InterPro" id="IPR005545">
    <property type="entry name" value="YCII"/>
</dbReference>
<evidence type="ECO:0000313" key="4">
    <source>
        <dbReference type="Proteomes" id="UP000006512"/>
    </source>
</evidence>
<dbReference type="Gene3D" id="3.30.70.1060">
    <property type="entry name" value="Dimeric alpha+beta barrel"/>
    <property type="match status" value="1"/>
</dbReference>